<keyword evidence="18" id="KW-1185">Reference proteome</keyword>
<evidence type="ECO:0000256" key="1">
    <source>
        <dbReference type="ARBA" id="ARBA00004496"/>
    </source>
</evidence>
<reference evidence="17 18" key="1">
    <citation type="submission" date="2019-02" db="EMBL/GenBank/DDBJ databases">
        <title>Deep-cultivation of Planctomycetes and their phenomic and genomic characterization uncovers novel biology.</title>
        <authorList>
            <person name="Wiegand S."/>
            <person name="Jogler M."/>
            <person name="Boedeker C."/>
            <person name="Pinto D."/>
            <person name="Vollmers J."/>
            <person name="Rivas-Marin E."/>
            <person name="Kohn T."/>
            <person name="Peeters S.H."/>
            <person name="Heuer A."/>
            <person name="Rast P."/>
            <person name="Oberbeckmann S."/>
            <person name="Bunk B."/>
            <person name="Jeske O."/>
            <person name="Meyerdierks A."/>
            <person name="Storesund J.E."/>
            <person name="Kallscheuer N."/>
            <person name="Luecker S."/>
            <person name="Lage O.M."/>
            <person name="Pohl T."/>
            <person name="Merkel B.J."/>
            <person name="Hornburger P."/>
            <person name="Mueller R.-W."/>
            <person name="Bruemmer F."/>
            <person name="Labrenz M."/>
            <person name="Spormann A.M."/>
            <person name="Op den Camp H."/>
            <person name="Overmann J."/>
            <person name="Amann R."/>
            <person name="Jetten M.S.M."/>
            <person name="Mascher T."/>
            <person name="Medema M.H."/>
            <person name="Devos D.P."/>
            <person name="Kaster A.-K."/>
            <person name="Ovreas L."/>
            <person name="Rohde M."/>
            <person name="Galperin M.Y."/>
            <person name="Jogler C."/>
        </authorList>
    </citation>
    <scope>NUCLEOTIDE SEQUENCE [LARGE SCALE GENOMIC DNA]</scope>
    <source>
        <strain evidence="17 18">SV_7m_r</strain>
    </source>
</reference>
<comment type="catalytic activity">
    <reaction evidence="14 15">
        <text>2 cob(II)alamin + reduced [electron-transfer flavoprotein] + 2 ATP = 2 adenosylcob(III)alamin + 2 triphosphate + oxidized [electron-transfer flavoprotein] + 3 H(+)</text>
        <dbReference type="Rhea" id="RHEA:28671"/>
        <dbReference type="Rhea" id="RHEA-COMP:10685"/>
        <dbReference type="Rhea" id="RHEA-COMP:10686"/>
        <dbReference type="ChEBI" id="CHEBI:15378"/>
        <dbReference type="ChEBI" id="CHEBI:16304"/>
        <dbReference type="ChEBI" id="CHEBI:18036"/>
        <dbReference type="ChEBI" id="CHEBI:18408"/>
        <dbReference type="ChEBI" id="CHEBI:30616"/>
        <dbReference type="ChEBI" id="CHEBI:57692"/>
        <dbReference type="ChEBI" id="CHEBI:58307"/>
        <dbReference type="EC" id="2.5.1.17"/>
    </reaction>
</comment>
<dbReference type="GO" id="GO:0008817">
    <property type="term" value="F:corrinoid adenosyltransferase activity"/>
    <property type="evidence" value="ECO:0007669"/>
    <property type="project" value="UniProtKB-UniRule"/>
</dbReference>
<accession>A0A517SPK2</accession>
<keyword evidence="6" id="KW-0963">Cytoplasm</keyword>
<keyword evidence="15" id="KW-0169">Cobalamin biosynthesis</keyword>
<gene>
    <name evidence="17" type="primary">yvqK</name>
    <name evidence="17" type="ORF">SV7mr_05420</name>
</gene>
<evidence type="ECO:0000256" key="8">
    <source>
        <dbReference type="ARBA" id="ARBA00022741"/>
    </source>
</evidence>
<dbReference type="EC" id="2.5.1.17" evidence="4 15"/>
<dbReference type="AlphaFoldDB" id="A0A517SPK2"/>
<protein>
    <recommendedName>
        <fullName evidence="5 15">Corrinoid adenosyltransferase</fullName>
        <ecNumber evidence="4 15">2.5.1.17</ecNumber>
    </recommendedName>
    <alternativeName>
        <fullName evidence="10 15">Cob(II)alamin adenosyltransferase</fullName>
    </alternativeName>
    <alternativeName>
        <fullName evidence="12 15">Cob(II)yrinic acid a,c-diamide adenosyltransferase</fullName>
    </alternativeName>
    <alternativeName>
        <fullName evidence="11 15">Cobinamide/cobalamin adenosyltransferase</fullName>
    </alternativeName>
</protein>
<evidence type="ECO:0000256" key="2">
    <source>
        <dbReference type="ARBA" id="ARBA00005121"/>
    </source>
</evidence>
<keyword evidence="8 15" id="KW-0547">Nucleotide-binding</keyword>
<evidence type="ECO:0000256" key="4">
    <source>
        <dbReference type="ARBA" id="ARBA00012454"/>
    </source>
</evidence>
<dbReference type="PANTHER" id="PTHR12213">
    <property type="entry name" value="CORRINOID ADENOSYLTRANSFERASE"/>
    <property type="match status" value="1"/>
</dbReference>
<dbReference type="UniPathway" id="UPA00148">
    <property type="reaction ID" value="UER00233"/>
</dbReference>
<evidence type="ECO:0000256" key="12">
    <source>
        <dbReference type="ARBA" id="ARBA00033354"/>
    </source>
</evidence>
<dbReference type="RefSeq" id="WP_145268940.1">
    <property type="nucleotide sequence ID" value="NZ_CP036272.1"/>
</dbReference>
<proteinExistence type="inferred from homology"/>
<comment type="pathway">
    <text evidence="2 15">Cofactor biosynthesis; adenosylcobalamin biosynthesis; adenosylcobalamin from cob(II)yrinate a,c-diamide: step 2/7.</text>
</comment>
<evidence type="ECO:0000313" key="18">
    <source>
        <dbReference type="Proteomes" id="UP000315003"/>
    </source>
</evidence>
<evidence type="ECO:0000256" key="11">
    <source>
        <dbReference type="ARBA" id="ARBA00033334"/>
    </source>
</evidence>
<organism evidence="17 18">
    <name type="scientific">Stieleria bergensis</name>
    <dbReference type="NCBI Taxonomy" id="2528025"/>
    <lineage>
        <taxon>Bacteria</taxon>
        <taxon>Pseudomonadati</taxon>
        <taxon>Planctomycetota</taxon>
        <taxon>Planctomycetia</taxon>
        <taxon>Pirellulales</taxon>
        <taxon>Pirellulaceae</taxon>
        <taxon>Stieleria</taxon>
    </lineage>
</organism>
<dbReference type="Proteomes" id="UP000315003">
    <property type="component" value="Chromosome"/>
</dbReference>
<evidence type="ECO:0000256" key="13">
    <source>
        <dbReference type="ARBA" id="ARBA00048555"/>
    </source>
</evidence>
<comment type="subcellular location">
    <subcellularLocation>
        <location evidence="1">Cytoplasm</location>
    </subcellularLocation>
</comment>
<dbReference type="NCBIfam" id="TIGR00636">
    <property type="entry name" value="PduO_Nterm"/>
    <property type="match status" value="1"/>
</dbReference>
<dbReference type="GO" id="GO:0005524">
    <property type="term" value="F:ATP binding"/>
    <property type="evidence" value="ECO:0007669"/>
    <property type="project" value="UniProtKB-UniRule"/>
</dbReference>
<dbReference type="Gene3D" id="1.20.1200.10">
    <property type="entry name" value="Cobalamin adenosyltransferase-like"/>
    <property type="match status" value="1"/>
</dbReference>
<dbReference type="PANTHER" id="PTHR12213:SF0">
    <property type="entry name" value="CORRINOID ADENOSYLTRANSFERASE MMAB"/>
    <property type="match status" value="1"/>
</dbReference>
<dbReference type="InterPro" id="IPR029499">
    <property type="entry name" value="PduO-typ"/>
</dbReference>
<evidence type="ECO:0000256" key="14">
    <source>
        <dbReference type="ARBA" id="ARBA00048692"/>
    </source>
</evidence>
<dbReference type="InterPro" id="IPR036451">
    <property type="entry name" value="CblAdoTrfase-like_sf"/>
</dbReference>
<evidence type="ECO:0000256" key="7">
    <source>
        <dbReference type="ARBA" id="ARBA00022679"/>
    </source>
</evidence>
<dbReference type="Pfam" id="PF01923">
    <property type="entry name" value="Cob_adeno_trans"/>
    <property type="match status" value="1"/>
</dbReference>
<evidence type="ECO:0000256" key="15">
    <source>
        <dbReference type="RuleBase" id="RU366026"/>
    </source>
</evidence>
<evidence type="ECO:0000259" key="16">
    <source>
        <dbReference type="Pfam" id="PF01923"/>
    </source>
</evidence>
<evidence type="ECO:0000256" key="9">
    <source>
        <dbReference type="ARBA" id="ARBA00022840"/>
    </source>
</evidence>
<comment type="similarity">
    <text evidence="3 15">Belongs to the Cob(I)alamin adenosyltransferase family.</text>
</comment>
<evidence type="ECO:0000256" key="3">
    <source>
        <dbReference type="ARBA" id="ARBA00007487"/>
    </source>
</evidence>
<evidence type="ECO:0000256" key="10">
    <source>
        <dbReference type="ARBA" id="ARBA00031529"/>
    </source>
</evidence>
<evidence type="ECO:0000256" key="5">
    <source>
        <dbReference type="ARBA" id="ARBA00020963"/>
    </source>
</evidence>
<dbReference type="GO" id="GO:0005737">
    <property type="term" value="C:cytoplasm"/>
    <property type="evidence" value="ECO:0007669"/>
    <property type="project" value="UniProtKB-SubCell"/>
</dbReference>
<sequence length="187" mass="20786">MKIYTRTGDSGSTGVFGGPRVPKDDIRIEAYGTVDELNAAIGCVRVDANSGDLESMVDQQLDQIQRELFSIGAELATPVPDDFDLRVIDQVHIGQLEQWIDLLEESLPPLKQFVLPGVVPAAAKLHLARAICRRAERRVITLSRQSGVDVSNALIIYLNRLSDYLFVLSRYVNVKAGAEERHWTRPS</sequence>
<comment type="catalytic activity">
    <reaction evidence="13 15">
        <text>2 cob(II)yrinate a,c diamide + reduced [electron-transfer flavoprotein] + 2 ATP = 2 adenosylcob(III)yrinate a,c-diamide + 2 triphosphate + oxidized [electron-transfer flavoprotein] + 3 H(+)</text>
        <dbReference type="Rhea" id="RHEA:11528"/>
        <dbReference type="Rhea" id="RHEA-COMP:10685"/>
        <dbReference type="Rhea" id="RHEA-COMP:10686"/>
        <dbReference type="ChEBI" id="CHEBI:15378"/>
        <dbReference type="ChEBI" id="CHEBI:18036"/>
        <dbReference type="ChEBI" id="CHEBI:30616"/>
        <dbReference type="ChEBI" id="CHEBI:57692"/>
        <dbReference type="ChEBI" id="CHEBI:58307"/>
        <dbReference type="ChEBI" id="CHEBI:58503"/>
        <dbReference type="ChEBI" id="CHEBI:58537"/>
        <dbReference type="EC" id="2.5.1.17"/>
    </reaction>
</comment>
<dbReference type="EMBL" id="CP036272">
    <property type="protein sequence ID" value="QDT58053.1"/>
    <property type="molecule type" value="Genomic_DNA"/>
</dbReference>
<keyword evidence="7 15" id="KW-0808">Transferase</keyword>
<dbReference type="FunFam" id="1.20.1200.10:FF:000003">
    <property type="entry name" value="ATP:cob(I)alamin adenosyltransferase"/>
    <property type="match status" value="1"/>
</dbReference>
<feature type="domain" description="Cobalamin adenosyltransferase-like" evidence="16">
    <location>
        <begin position="3"/>
        <end position="172"/>
    </location>
</feature>
<name>A0A517SPK2_9BACT</name>
<evidence type="ECO:0000256" key="6">
    <source>
        <dbReference type="ARBA" id="ARBA00022490"/>
    </source>
</evidence>
<evidence type="ECO:0000313" key="17">
    <source>
        <dbReference type="EMBL" id="QDT58053.1"/>
    </source>
</evidence>
<dbReference type="GO" id="GO:0009236">
    <property type="term" value="P:cobalamin biosynthetic process"/>
    <property type="evidence" value="ECO:0007669"/>
    <property type="project" value="UniProtKB-UniRule"/>
</dbReference>
<dbReference type="InterPro" id="IPR016030">
    <property type="entry name" value="CblAdoTrfase-like"/>
</dbReference>
<keyword evidence="9 15" id="KW-0067">ATP-binding</keyword>
<dbReference type="SUPFAM" id="SSF89028">
    <property type="entry name" value="Cobalamin adenosyltransferase-like"/>
    <property type="match status" value="1"/>
</dbReference>
<dbReference type="OrthoDB" id="9778896at2"/>